<keyword evidence="1" id="KW-0812">Transmembrane</keyword>
<evidence type="ECO:0000313" key="4">
    <source>
        <dbReference type="Proteomes" id="UP001164746"/>
    </source>
</evidence>
<keyword evidence="1" id="KW-1133">Transmembrane helix</keyword>
<evidence type="ECO:0000259" key="2">
    <source>
        <dbReference type="PROSITE" id="PS50835"/>
    </source>
</evidence>
<dbReference type="SUPFAM" id="SSF48726">
    <property type="entry name" value="Immunoglobulin"/>
    <property type="match status" value="1"/>
</dbReference>
<proteinExistence type="predicted"/>
<dbReference type="PROSITE" id="PS50835">
    <property type="entry name" value="IG_LIKE"/>
    <property type="match status" value="1"/>
</dbReference>
<keyword evidence="4" id="KW-1185">Reference proteome</keyword>
<dbReference type="SMART" id="SM00409">
    <property type="entry name" value="IG"/>
    <property type="match status" value="1"/>
</dbReference>
<accession>A0ABY7ED02</accession>
<dbReference type="InterPro" id="IPR036179">
    <property type="entry name" value="Ig-like_dom_sf"/>
</dbReference>
<dbReference type="Gene3D" id="2.60.40.10">
    <property type="entry name" value="Immunoglobulins"/>
    <property type="match status" value="1"/>
</dbReference>
<feature type="domain" description="Ig-like" evidence="2">
    <location>
        <begin position="1"/>
        <end position="94"/>
    </location>
</feature>
<dbReference type="InterPro" id="IPR007110">
    <property type="entry name" value="Ig-like_dom"/>
</dbReference>
<evidence type="ECO:0000313" key="3">
    <source>
        <dbReference type="EMBL" id="WAR06593.1"/>
    </source>
</evidence>
<feature type="non-terminal residue" evidence="3">
    <location>
        <position position="1"/>
    </location>
</feature>
<reference evidence="3" key="1">
    <citation type="submission" date="2022-11" db="EMBL/GenBank/DDBJ databases">
        <title>Centuries of genome instability and evolution in soft-shell clam transmissible cancer (bioRxiv).</title>
        <authorList>
            <person name="Hart S.F.M."/>
            <person name="Yonemitsu M.A."/>
            <person name="Giersch R.M."/>
            <person name="Beal B.F."/>
            <person name="Arriagada G."/>
            <person name="Davis B.W."/>
            <person name="Ostrander E.A."/>
            <person name="Goff S.P."/>
            <person name="Metzger M.J."/>
        </authorList>
    </citation>
    <scope>NUCLEOTIDE SEQUENCE</scope>
    <source>
        <strain evidence="3">MELC-2E11</strain>
        <tissue evidence="3">Siphon/mantle</tissue>
    </source>
</reference>
<name>A0ABY7ED02_MYAAR</name>
<organism evidence="3 4">
    <name type="scientific">Mya arenaria</name>
    <name type="common">Soft-shell clam</name>
    <dbReference type="NCBI Taxonomy" id="6604"/>
    <lineage>
        <taxon>Eukaryota</taxon>
        <taxon>Metazoa</taxon>
        <taxon>Spiralia</taxon>
        <taxon>Lophotrochozoa</taxon>
        <taxon>Mollusca</taxon>
        <taxon>Bivalvia</taxon>
        <taxon>Autobranchia</taxon>
        <taxon>Heteroconchia</taxon>
        <taxon>Euheterodonta</taxon>
        <taxon>Imparidentia</taxon>
        <taxon>Neoheterodontei</taxon>
        <taxon>Myida</taxon>
        <taxon>Myoidea</taxon>
        <taxon>Myidae</taxon>
        <taxon>Mya</taxon>
    </lineage>
</organism>
<dbReference type="EMBL" id="CP111016">
    <property type="protein sequence ID" value="WAR06593.1"/>
    <property type="molecule type" value="Genomic_DNA"/>
</dbReference>
<feature type="transmembrane region" description="Helical" evidence="1">
    <location>
        <begin position="149"/>
        <end position="171"/>
    </location>
</feature>
<dbReference type="Proteomes" id="UP001164746">
    <property type="component" value="Chromosome 5"/>
</dbReference>
<dbReference type="InterPro" id="IPR003599">
    <property type="entry name" value="Ig_sub"/>
</dbReference>
<keyword evidence="1" id="KW-0472">Membrane</keyword>
<evidence type="ECO:0000256" key="1">
    <source>
        <dbReference type="SAM" id="Phobius"/>
    </source>
</evidence>
<protein>
    <recommendedName>
        <fullName evidence="2">Ig-like domain-containing protein</fullName>
    </recommendedName>
</protein>
<dbReference type="InterPro" id="IPR013783">
    <property type="entry name" value="Ig-like_fold"/>
</dbReference>
<feature type="transmembrane region" description="Helical" evidence="1">
    <location>
        <begin position="108"/>
        <end position="128"/>
    </location>
</feature>
<sequence length="188" mass="20963">IDKNVKVALGDTAIIICNITGGFSNPRWDDGSSKVYISEGKTTFNTATTTSRWSRSKDTKNLIITSIENSDDGTYMCSITTPTTDSFTEKLTVTKPPECKCDCDWHRILWPALSFSSIFALIISTSFVKQAGPKAKKLLINYLGKQAPRYMIVWVVVSYAYSVIAVCFFDYQVCKNDCCEAGMAYFCK</sequence>
<gene>
    <name evidence="3" type="ORF">MAR_021962</name>
</gene>